<name>A0AAD6SIK9_9AGAR</name>
<proteinExistence type="predicted"/>
<evidence type="ECO:0000313" key="5">
    <source>
        <dbReference type="Proteomes" id="UP001218188"/>
    </source>
</evidence>
<dbReference type="SUPFAM" id="SSF53474">
    <property type="entry name" value="alpha/beta-Hydrolases"/>
    <property type="match status" value="1"/>
</dbReference>
<accession>A0AAD6SIK9</accession>
<dbReference type="Pfam" id="PF08386">
    <property type="entry name" value="Abhydrolase_4"/>
    <property type="match status" value="1"/>
</dbReference>
<dbReference type="Gene3D" id="3.40.50.1820">
    <property type="entry name" value="alpha/beta hydrolase"/>
    <property type="match status" value="1"/>
</dbReference>
<protein>
    <submittedName>
        <fullName evidence="4">TAP-like protein-domain-containing protein</fullName>
    </submittedName>
</protein>
<feature type="domain" description="Peptidase S33 tripeptidyl aminopeptidase-like C-terminal" evidence="3">
    <location>
        <begin position="402"/>
        <end position="475"/>
    </location>
</feature>
<dbReference type="InterPro" id="IPR013595">
    <property type="entry name" value="Pept_S33_TAP-like_C"/>
</dbReference>
<dbReference type="Proteomes" id="UP001218188">
    <property type="component" value="Unassembled WGS sequence"/>
</dbReference>
<dbReference type="AlphaFoldDB" id="A0AAD6SIK9"/>
<evidence type="ECO:0000256" key="1">
    <source>
        <dbReference type="SAM" id="SignalP"/>
    </source>
</evidence>
<keyword evidence="1" id="KW-0732">Signal</keyword>
<feature type="domain" description="AB hydrolase-1" evidence="2">
    <location>
        <begin position="86"/>
        <end position="199"/>
    </location>
</feature>
<organism evidence="4 5">
    <name type="scientific">Mycena alexandri</name>
    <dbReference type="NCBI Taxonomy" id="1745969"/>
    <lineage>
        <taxon>Eukaryota</taxon>
        <taxon>Fungi</taxon>
        <taxon>Dikarya</taxon>
        <taxon>Basidiomycota</taxon>
        <taxon>Agaricomycotina</taxon>
        <taxon>Agaricomycetes</taxon>
        <taxon>Agaricomycetidae</taxon>
        <taxon>Agaricales</taxon>
        <taxon>Marasmiineae</taxon>
        <taxon>Mycenaceae</taxon>
        <taxon>Mycena</taxon>
    </lineage>
</organism>
<dbReference type="Pfam" id="PF00561">
    <property type="entry name" value="Abhydrolase_1"/>
    <property type="match status" value="1"/>
</dbReference>
<evidence type="ECO:0000313" key="4">
    <source>
        <dbReference type="EMBL" id="KAJ7028110.1"/>
    </source>
</evidence>
<dbReference type="InterPro" id="IPR029058">
    <property type="entry name" value="AB_hydrolase_fold"/>
</dbReference>
<keyword evidence="5" id="KW-1185">Reference proteome</keyword>
<sequence>MRPSSSFGSLLPIALWLPTALAGSEFNWKTLEASTTLHWTPCYSAPLQCTLLQVPMDYSAPQNGVTASIAIVRYPSTSPKSQYRGPLLFNPGGPGGSGVDAIVASGADFVTVFGDQFDVIGFDPRGVSYSTPTISFFKTEAERRFLIPSAENVIFPSLNASSTALADTCYGSVLGATFASLFPDKVGRLIIDGVEDMEGYYSGNLTNAMLDTDKAMQTFFDGCAKAGTEGCAFHAASASEISAKLDALSSAIKTQPFPVIAPQSHGIVDFLFLRNAILDAVYAPYDLFAPLAHGLAVLAAGNATLLYTQNEVPNFECDCTNSSAALPFHENNFESYMTIACGDPVPINDTVGELQTFYEATTKVSSFADLLASTRVVCASPNFNTRGWKIHREGRFQGPVGAKNTSFPLLLVGNTIDPVTAHASAVKTSMAFPGSVVLTQDSVGHTSLVAPSQCTFGHFKAYFVNGTLPAPGTVCSVEAELFPSGSYNITVKRAAENSEDWKVREAANNIGRVMRKILRRTL</sequence>
<comment type="caution">
    <text evidence="4">The sequence shown here is derived from an EMBL/GenBank/DDBJ whole genome shotgun (WGS) entry which is preliminary data.</text>
</comment>
<feature type="chain" id="PRO_5042207220" evidence="1">
    <location>
        <begin position="23"/>
        <end position="522"/>
    </location>
</feature>
<reference evidence="4" key="1">
    <citation type="submission" date="2023-03" db="EMBL/GenBank/DDBJ databases">
        <title>Massive genome expansion in bonnet fungi (Mycena s.s.) driven by repeated elements and novel gene families across ecological guilds.</title>
        <authorList>
            <consortium name="Lawrence Berkeley National Laboratory"/>
            <person name="Harder C.B."/>
            <person name="Miyauchi S."/>
            <person name="Viragh M."/>
            <person name="Kuo A."/>
            <person name="Thoen E."/>
            <person name="Andreopoulos B."/>
            <person name="Lu D."/>
            <person name="Skrede I."/>
            <person name="Drula E."/>
            <person name="Henrissat B."/>
            <person name="Morin E."/>
            <person name="Kohler A."/>
            <person name="Barry K."/>
            <person name="LaButti K."/>
            <person name="Morin E."/>
            <person name="Salamov A."/>
            <person name="Lipzen A."/>
            <person name="Mereny Z."/>
            <person name="Hegedus B."/>
            <person name="Baldrian P."/>
            <person name="Stursova M."/>
            <person name="Weitz H."/>
            <person name="Taylor A."/>
            <person name="Grigoriev I.V."/>
            <person name="Nagy L.G."/>
            <person name="Martin F."/>
            <person name="Kauserud H."/>
        </authorList>
    </citation>
    <scope>NUCLEOTIDE SEQUENCE</scope>
    <source>
        <strain evidence="4">CBHHK200</strain>
    </source>
</reference>
<dbReference type="EMBL" id="JARJCM010000116">
    <property type="protein sequence ID" value="KAJ7028110.1"/>
    <property type="molecule type" value="Genomic_DNA"/>
</dbReference>
<dbReference type="InterPro" id="IPR000073">
    <property type="entry name" value="AB_hydrolase_1"/>
</dbReference>
<evidence type="ECO:0000259" key="3">
    <source>
        <dbReference type="Pfam" id="PF08386"/>
    </source>
</evidence>
<gene>
    <name evidence="4" type="ORF">C8F04DRAFT_1237756</name>
</gene>
<feature type="signal peptide" evidence="1">
    <location>
        <begin position="1"/>
        <end position="22"/>
    </location>
</feature>
<evidence type="ECO:0000259" key="2">
    <source>
        <dbReference type="Pfam" id="PF00561"/>
    </source>
</evidence>